<proteinExistence type="predicted"/>
<name>A0A0E9XF88_ANGAN</name>
<reference evidence="1" key="2">
    <citation type="journal article" date="2015" name="Fish Shellfish Immunol.">
        <title>Early steps in the European eel (Anguilla anguilla)-Vibrio vulnificus interaction in the gills: Role of the RtxA13 toxin.</title>
        <authorList>
            <person name="Callol A."/>
            <person name="Pajuelo D."/>
            <person name="Ebbesson L."/>
            <person name="Teles M."/>
            <person name="MacKenzie S."/>
            <person name="Amaro C."/>
        </authorList>
    </citation>
    <scope>NUCLEOTIDE SEQUENCE</scope>
</reference>
<evidence type="ECO:0000313" key="1">
    <source>
        <dbReference type="EMBL" id="JAI00334.1"/>
    </source>
</evidence>
<accession>A0A0E9XF88</accession>
<dbReference type="EMBL" id="GBXM01008244">
    <property type="protein sequence ID" value="JAI00334.1"/>
    <property type="molecule type" value="Transcribed_RNA"/>
</dbReference>
<reference evidence="1" key="1">
    <citation type="submission" date="2014-11" db="EMBL/GenBank/DDBJ databases">
        <authorList>
            <person name="Amaro Gonzalez C."/>
        </authorList>
    </citation>
    <scope>NUCLEOTIDE SEQUENCE</scope>
</reference>
<sequence>MQLIGRMQTYSPQCVPVSFHSFHKVVETMPRRMCTIIKAKGGPMKY</sequence>
<dbReference type="AlphaFoldDB" id="A0A0E9XF88"/>
<protein>
    <submittedName>
        <fullName evidence="1">Uncharacterized protein</fullName>
    </submittedName>
</protein>
<organism evidence="1">
    <name type="scientific">Anguilla anguilla</name>
    <name type="common">European freshwater eel</name>
    <name type="synonym">Muraena anguilla</name>
    <dbReference type="NCBI Taxonomy" id="7936"/>
    <lineage>
        <taxon>Eukaryota</taxon>
        <taxon>Metazoa</taxon>
        <taxon>Chordata</taxon>
        <taxon>Craniata</taxon>
        <taxon>Vertebrata</taxon>
        <taxon>Euteleostomi</taxon>
        <taxon>Actinopterygii</taxon>
        <taxon>Neopterygii</taxon>
        <taxon>Teleostei</taxon>
        <taxon>Anguilliformes</taxon>
        <taxon>Anguillidae</taxon>
        <taxon>Anguilla</taxon>
    </lineage>
</organism>